<comment type="similarity">
    <text evidence="2">Belongs to the SPF27 family.</text>
</comment>
<evidence type="ECO:0000256" key="4">
    <source>
        <dbReference type="ARBA" id="ARBA00022664"/>
    </source>
</evidence>
<evidence type="ECO:0000256" key="1">
    <source>
        <dbReference type="ARBA" id="ARBA00004123"/>
    </source>
</evidence>
<dbReference type="GO" id="GO:0000974">
    <property type="term" value="C:Prp19 complex"/>
    <property type="evidence" value="ECO:0007669"/>
    <property type="project" value="TreeGrafter"/>
</dbReference>
<feature type="coiled-coil region" evidence="8">
    <location>
        <begin position="139"/>
        <end position="166"/>
    </location>
</feature>
<evidence type="ECO:0000256" key="3">
    <source>
        <dbReference type="ARBA" id="ARBA00014158"/>
    </source>
</evidence>
<protein>
    <recommendedName>
        <fullName evidence="3">Pre-mRNA-splicing factor SPF27</fullName>
    </recommendedName>
</protein>
<dbReference type="Pfam" id="PF05700">
    <property type="entry name" value="BCAS2"/>
    <property type="match status" value="1"/>
</dbReference>
<dbReference type="RefSeq" id="XP_066936553.1">
    <property type="nucleotide sequence ID" value="XM_067080452.1"/>
</dbReference>
<dbReference type="OrthoDB" id="205794at2759"/>
<sequence length="214" mass="25287">MASQAHMSHEVVPDALPYIDQGYDEASVHTMVNELIEEETKRYRPTKNYLEFMPPANYSQFETKLMKTEFERISNRQPMELLSMKRYELPQPPANQKNDISAWTDCLKNSMAQLQHQSERVANLDLLSQYGTDSWRSHCEILQRMFEAQQRKHAEIKRRIQEINWERKSDQKKAGSDLQHLEESWIGLVSKNYEIERAIVETEKEVETLRQEVA</sequence>
<dbReference type="Proteomes" id="UP000594262">
    <property type="component" value="Unplaced"/>
</dbReference>
<organism evidence="9 10">
    <name type="scientific">Clytia hemisphaerica</name>
    <dbReference type="NCBI Taxonomy" id="252671"/>
    <lineage>
        <taxon>Eukaryota</taxon>
        <taxon>Metazoa</taxon>
        <taxon>Cnidaria</taxon>
        <taxon>Hydrozoa</taxon>
        <taxon>Hydroidolina</taxon>
        <taxon>Leptothecata</taxon>
        <taxon>Obeliida</taxon>
        <taxon>Clytiidae</taxon>
        <taxon>Clytia</taxon>
    </lineage>
</organism>
<dbReference type="InterPro" id="IPR008409">
    <property type="entry name" value="SPF27"/>
</dbReference>
<dbReference type="GO" id="GO:0006397">
    <property type="term" value="P:mRNA processing"/>
    <property type="evidence" value="ECO:0007669"/>
    <property type="project" value="UniProtKB-KW"/>
</dbReference>
<keyword evidence="5" id="KW-0747">Spliceosome</keyword>
<reference evidence="9" key="1">
    <citation type="submission" date="2021-01" db="UniProtKB">
        <authorList>
            <consortium name="EnsemblMetazoa"/>
        </authorList>
    </citation>
    <scope>IDENTIFICATION</scope>
</reference>
<keyword evidence="10" id="KW-1185">Reference proteome</keyword>
<keyword evidence="6" id="KW-0508">mRNA splicing</keyword>
<comment type="subcellular location">
    <subcellularLocation>
        <location evidence="1">Nucleus</location>
    </subcellularLocation>
</comment>
<evidence type="ECO:0000256" key="7">
    <source>
        <dbReference type="ARBA" id="ARBA00023242"/>
    </source>
</evidence>
<evidence type="ECO:0000256" key="8">
    <source>
        <dbReference type="SAM" id="Coils"/>
    </source>
</evidence>
<name>A0A7M5X3Q4_9CNID</name>
<evidence type="ECO:0000256" key="5">
    <source>
        <dbReference type="ARBA" id="ARBA00022728"/>
    </source>
</evidence>
<dbReference type="PANTHER" id="PTHR13296:SF0">
    <property type="entry name" value="PRE-MRNA-SPLICING FACTOR SPF27"/>
    <property type="match status" value="1"/>
</dbReference>
<evidence type="ECO:0000313" key="10">
    <source>
        <dbReference type="Proteomes" id="UP000594262"/>
    </source>
</evidence>
<dbReference type="GO" id="GO:0071013">
    <property type="term" value="C:catalytic step 2 spliceosome"/>
    <property type="evidence" value="ECO:0007669"/>
    <property type="project" value="TreeGrafter"/>
</dbReference>
<dbReference type="GeneID" id="136824287"/>
<dbReference type="AlphaFoldDB" id="A0A7M5X3Q4"/>
<dbReference type="GO" id="GO:0008380">
    <property type="term" value="P:RNA splicing"/>
    <property type="evidence" value="ECO:0007669"/>
    <property type="project" value="UniProtKB-KW"/>
</dbReference>
<dbReference type="PANTHER" id="PTHR13296">
    <property type="entry name" value="BCAS2 PROTEIN"/>
    <property type="match status" value="1"/>
</dbReference>
<evidence type="ECO:0000313" key="9">
    <source>
        <dbReference type="EnsemblMetazoa" id="CLYHEMP016971.1"/>
    </source>
</evidence>
<dbReference type="EnsemblMetazoa" id="CLYHEMT016971.1">
    <property type="protein sequence ID" value="CLYHEMP016971.1"/>
    <property type="gene ID" value="CLYHEMG016971"/>
</dbReference>
<accession>A0A7M5X3Q4</accession>
<keyword evidence="4" id="KW-0507">mRNA processing</keyword>
<keyword evidence="7" id="KW-0539">Nucleus</keyword>
<proteinExistence type="inferred from homology"/>
<keyword evidence="8" id="KW-0175">Coiled coil</keyword>
<evidence type="ECO:0000256" key="2">
    <source>
        <dbReference type="ARBA" id="ARBA00010788"/>
    </source>
</evidence>
<evidence type="ECO:0000256" key="6">
    <source>
        <dbReference type="ARBA" id="ARBA00023187"/>
    </source>
</evidence>
<dbReference type="GO" id="GO:0071011">
    <property type="term" value="C:precatalytic spliceosome"/>
    <property type="evidence" value="ECO:0007669"/>
    <property type="project" value="TreeGrafter"/>
</dbReference>